<keyword evidence="2 12" id="KW-0813">Transport</keyword>
<comment type="caution">
    <text evidence="14">The sequence shown here is derived from an EMBL/GenBank/DDBJ whole genome shotgun (WGS) entry which is preliminary data.</text>
</comment>
<evidence type="ECO:0000256" key="5">
    <source>
        <dbReference type="ARBA" id="ARBA00022692"/>
    </source>
</evidence>
<evidence type="ECO:0000256" key="4">
    <source>
        <dbReference type="ARBA" id="ARBA00022519"/>
    </source>
</evidence>
<dbReference type="Gene3D" id="1.10.3720.10">
    <property type="entry name" value="MetI-like"/>
    <property type="match status" value="1"/>
</dbReference>
<dbReference type="AlphaFoldDB" id="A0A5C5W8T4"/>
<evidence type="ECO:0000256" key="8">
    <source>
        <dbReference type="ARBA" id="ARBA00022989"/>
    </source>
</evidence>
<dbReference type="InterPro" id="IPR025966">
    <property type="entry name" value="OppC_N"/>
</dbReference>
<gene>
    <name evidence="14" type="primary">oppC</name>
    <name evidence="14" type="ORF">Pla111_09210</name>
</gene>
<proteinExistence type="inferred from homology"/>
<evidence type="ECO:0000313" key="14">
    <source>
        <dbReference type="EMBL" id="TWT47308.1"/>
    </source>
</evidence>
<dbReference type="GO" id="GO:0015031">
    <property type="term" value="P:protein transport"/>
    <property type="evidence" value="ECO:0007669"/>
    <property type="project" value="UniProtKB-KW"/>
</dbReference>
<keyword evidence="9 12" id="KW-0472">Membrane</keyword>
<name>A0A5C5W8T4_9BACT</name>
<evidence type="ECO:0000256" key="10">
    <source>
        <dbReference type="ARBA" id="ARBA00024202"/>
    </source>
</evidence>
<feature type="domain" description="ABC transmembrane type-1" evidence="13">
    <location>
        <begin position="189"/>
        <end position="394"/>
    </location>
</feature>
<feature type="transmembrane region" description="Helical" evidence="12">
    <location>
        <begin position="231"/>
        <end position="249"/>
    </location>
</feature>
<accession>A0A5C5W8T4</accession>
<sequence length="408" mass="45080">MTTPPLNAKRAGVSLTQDAIRRLSKNLTAMISFAVLVVVVGLAVLTPLLPLQPPDRDLTAQMFAEPTAERLFEKTFNFDPQVNAVARERLPAALEKRGVRQAELKSLLADAKRTPEAESQSRRNLRQAEAAIVALEQRAYASVGYPHLGPLSRWMVRTRHALFGEWQLASVCGRDKLGRDLLSRIFWGARVSLIVGVVATLVSLAIGVTWGSVAGYVGGSVDNLMMRIVDVLYSVPFVFLVIFLISILSEDRVKDALAGYGIDRITIFYFVVGAIYWLTMARVVRGQVVSLRNEPFIEAARSIGVSQTAIIFRHIVPNLLSIVVVYLTLTIPRVILFEAFLSFLGLGVEPPDVSWGLLANEGIQVITPIKIYWWLILFPSLAIGVTLFALNFLGDAIRDAFDPRLKGR</sequence>
<evidence type="ECO:0000256" key="2">
    <source>
        <dbReference type="ARBA" id="ARBA00022448"/>
    </source>
</evidence>
<dbReference type="EMBL" id="SJPH01000002">
    <property type="protein sequence ID" value="TWT47308.1"/>
    <property type="molecule type" value="Genomic_DNA"/>
</dbReference>
<evidence type="ECO:0000256" key="7">
    <source>
        <dbReference type="ARBA" id="ARBA00022927"/>
    </source>
</evidence>
<evidence type="ECO:0000256" key="3">
    <source>
        <dbReference type="ARBA" id="ARBA00022475"/>
    </source>
</evidence>
<dbReference type="RefSeq" id="WP_197524749.1">
    <property type="nucleotide sequence ID" value="NZ_SJPH01000002.1"/>
</dbReference>
<keyword evidence="15" id="KW-1185">Reference proteome</keyword>
<dbReference type="PANTHER" id="PTHR43386:SF2">
    <property type="entry name" value="OLIGOPEPTIDE TRANSPORT SYSTEM PERMEASE PROTEIN OPPC"/>
    <property type="match status" value="1"/>
</dbReference>
<evidence type="ECO:0000256" key="1">
    <source>
        <dbReference type="ARBA" id="ARBA00004429"/>
    </source>
</evidence>
<feature type="transmembrane region" description="Helical" evidence="12">
    <location>
        <begin position="323"/>
        <end position="348"/>
    </location>
</feature>
<dbReference type="GO" id="GO:0055085">
    <property type="term" value="P:transmembrane transport"/>
    <property type="evidence" value="ECO:0007669"/>
    <property type="project" value="InterPro"/>
</dbReference>
<dbReference type="InterPro" id="IPR035906">
    <property type="entry name" value="MetI-like_sf"/>
</dbReference>
<dbReference type="PANTHER" id="PTHR43386">
    <property type="entry name" value="OLIGOPEPTIDE TRANSPORT SYSTEM PERMEASE PROTEIN APPC"/>
    <property type="match status" value="1"/>
</dbReference>
<evidence type="ECO:0000256" key="12">
    <source>
        <dbReference type="RuleBase" id="RU363032"/>
    </source>
</evidence>
<dbReference type="SUPFAM" id="SSF161098">
    <property type="entry name" value="MetI-like"/>
    <property type="match status" value="1"/>
</dbReference>
<dbReference type="Pfam" id="PF00528">
    <property type="entry name" value="BPD_transp_1"/>
    <property type="match status" value="1"/>
</dbReference>
<dbReference type="GO" id="GO:0005886">
    <property type="term" value="C:plasma membrane"/>
    <property type="evidence" value="ECO:0007669"/>
    <property type="project" value="UniProtKB-SubCell"/>
</dbReference>
<evidence type="ECO:0000256" key="6">
    <source>
        <dbReference type="ARBA" id="ARBA00022856"/>
    </source>
</evidence>
<evidence type="ECO:0000259" key="13">
    <source>
        <dbReference type="PROSITE" id="PS50928"/>
    </source>
</evidence>
<protein>
    <recommendedName>
        <fullName evidence="11">Oligopeptide transport system permease protein OppC</fullName>
    </recommendedName>
</protein>
<dbReference type="GO" id="GO:0015833">
    <property type="term" value="P:peptide transport"/>
    <property type="evidence" value="ECO:0007669"/>
    <property type="project" value="UniProtKB-KW"/>
</dbReference>
<keyword evidence="4" id="KW-0997">Cell inner membrane</keyword>
<dbReference type="InterPro" id="IPR000515">
    <property type="entry name" value="MetI-like"/>
</dbReference>
<dbReference type="CDD" id="cd06261">
    <property type="entry name" value="TM_PBP2"/>
    <property type="match status" value="1"/>
</dbReference>
<feature type="transmembrane region" description="Helical" evidence="12">
    <location>
        <begin position="185"/>
        <end position="211"/>
    </location>
</feature>
<evidence type="ECO:0000256" key="9">
    <source>
        <dbReference type="ARBA" id="ARBA00023136"/>
    </source>
</evidence>
<keyword evidence="5 12" id="KW-0812">Transmembrane</keyword>
<comment type="subcellular location">
    <subcellularLocation>
        <location evidence="1">Cell inner membrane</location>
        <topology evidence="1">Multi-pass membrane protein</topology>
    </subcellularLocation>
    <subcellularLocation>
        <location evidence="12">Cell membrane</location>
        <topology evidence="12">Multi-pass membrane protein</topology>
    </subcellularLocation>
</comment>
<organism evidence="14 15">
    <name type="scientific">Botrimarina hoheduenensis</name>
    <dbReference type="NCBI Taxonomy" id="2528000"/>
    <lineage>
        <taxon>Bacteria</taxon>
        <taxon>Pseudomonadati</taxon>
        <taxon>Planctomycetota</taxon>
        <taxon>Planctomycetia</taxon>
        <taxon>Pirellulales</taxon>
        <taxon>Lacipirellulaceae</taxon>
        <taxon>Botrimarina</taxon>
    </lineage>
</organism>
<dbReference type="Proteomes" id="UP000318995">
    <property type="component" value="Unassembled WGS sequence"/>
</dbReference>
<keyword evidence="8 12" id="KW-1133">Transmembrane helix</keyword>
<keyword evidence="7" id="KW-0653">Protein transport</keyword>
<comment type="similarity">
    <text evidence="10">Belongs to the binding-protein-dependent transport system permease family. OppBC subfamily.</text>
</comment>
<evidence type="ECO:0000313" key="15">
    <source>
        <dbReference type="Proteomes" id="UP000318995"/>
    </source>
</evidence>
<evidence type="ECO:0000256" key="11">
    <source>
        <dbReference type="ARBA" id="ARBA00072251"/>
    </source>
</evidence>
<reference evidence="14 15" key="1">
    <citation type="submission" date="2019-02" db="EMBL/GenBank/DDBJ databases">
        <title>Deep-cultivation of Planctomycetes and their phenomic and genomic characterization uncovers novel biology.</title>
        <authorList>
            <person name="Wiegand S."/>
            <person name="Jogler M."/>
            <person name="Boedeker C."/>
            <person name="Pinto D."/>
            <person name="Vollmers J."/>
            <person name="Rivas-Marin E."/>
            <person name="Kohn T."/>
            <person name="Peeters S.H."/>
            <person name="Heuer A."/>
            <person name="Rast P."/>
            <person name="Oberbeckmann S."/>
            <person name="Bunk B."/>
            <person name="Jeske O."/>
            <person name="Meyerdierks A."/>
            <person name="Storesund J.E."/>
            <person name="Kallscheuer N."/>
            <person name="Luecker S."/>
            <person name="Lage O.M."/>
            <person name="Pohl T."/>
            <person name="Merkel B.J."/>
            <person name="Hornburger P."/>
            <person name="Mueller R.-W."/>
            <person name="Bruemmer F."/>
            <person name="Labrenz M."/>
            <person name="Spormann A.M."/>
            <person name="Op Den Camp H."/>
            <person name="Overmann J."/>
            <person name="Amann R."/>
            <person name="Jetten M.S.M."/>
            <person name="Mascher T."/>
            <person name="Medema M.H."/>
            <person name="Devos D.P."/>
            <person name="Kaster A.-K."/>
            <person name="Ovreas L."/>
            <person name="Rohde M."/>
            <person name="Galperin M.Y."/>
            <person name="Jogler C."/>
        </authorList>
    </citation>
    <scope>NUCLEOTIDE SEQUENCE [LARGE SCALE GENOMIC DNA]</scope>
    <source>
        <strain evidence="14 15">Pla111</strain>
    </source>
</reference>
<dbReference type="InterPro" id="IPR050366">
    <property type="entry name" value="BP-dependent_transpt_permease"/>
</dbReference>
<feature type="transmembrane region" description="Helical" evidence="12">
    <location>
        <begin position="371"/>
        <end position="394"/>
    </location>
</feature>
<keyword evidence="6" id="KW-0571">Peptide transport</keyword>
<keyword evidence="3" id="KW-1003">Cell membrane</keyword>
<feature type="transmembrane region" description="Helical" evidence="12">
    <location>
        <begin position="27"/>
        <end position="49"/>
    </location>
</feature>
<dbReference type="Pfam" id="PF12911">
    <property type="entry name" value="OppC_N"/>
    <property type="match status" value="1"/>
</dbReference>
<feature type="transmembrane region" description="Helical" evidence="12">
    <location>
        <begin position="261"/>
        <end position="279"/>
    </location>
</feature>
<dbReference type="PROSITE" id="PS50928">
    <property type="entry name" value="ABC_TM1"/>
    <property type="match status" value="1"/>
</dbReference>